<sequence>MFTKTLYTLITDNGFRVLEVMPIFQKSERGQLCIPENYIIHEQLLHIEHSPRYAVESELAFLGALIVPLNSHHWTWYGRTPGFSTHDFEKIVGFIRHYKMPHLKDIGIYD</sequence>
<dbReference type="RefSeq" id="WP_273629234.1">
    <property type="nucleotide sequence ID" value="NZ_CP117167.1"/>
</dbReference>
<proteinExistence type="predicted"/>
<dbReference type="EMBL" id="CP117167">
    <property type="protein sequence ID" value="WCT11045.1"/>
    <property type="molecule type" value="Genomic_DNA"/>
</dbReference>
<protein>
    <submittedName>
        <fullName evidence="1">Uncharacterized protein</fullName>
    </submittedName>
</protein>
<name>A0ABY7T3L7_9SPHI</name>
<keyword evidence="2" id="KW-1185">Reference proteome</keyword>
<reference evidence="1 2" key="1">
    <citation type="submission" date="2023-02" db="EMBL/GenBank/DDBJ databases">
        <title>Genome sequence of Mucilaginibacter jinjuensis strain KACC 16571.</title>
        <authorList>
            <person name="Kim S."/>
            <person name="Heo J."/>
            <person name="Kwon S.-W."/>
        </authorList>
    </citation>
    <scope>NUCLEOTIDE SEQUENCE [LARGE SCALE GENOMIC DNA]</scope>
    <source>
        <strain evidence="1 2">KACC 16571</strain>
    </source>
</reference>
<evidence type="ECO:0000313" key="1">
    <source>
        <dbReference type="EMBL" id="WCT11045.1"/>
    </source>
</evidence>
<organism evidence="1 2">
    <name type="scientific">Mucilaginibacter jinjuensis</name>
    <dbReference type="NCBI Taxonomy" id="1176721"/>
    <lineage>
        <taxon>Bacteria</taxon>
        <taxon>Pseudomonadati</taxon>
        <taxon>Bacteroidota</taxon>
        <taxon>Sphingobacteriia</taxon>
        <taxon>Sphingobacteriales</taxon>
        <taxon>Sphingobacteriaceae</taxon>
        <taxon>Mucilaginibacter</taxon>
    </lineage>
</organism>
<gene>
    <name evidence="1" type="ORF">PQO05_20105</name>
</gene>
<evidence type="ECO:0000313" key="2">
    <source>
        <dbReference type="Proteomes" id="UP001216139"/>
    </source>
</evidence>
<accession>A0ABY7T3L7</accession>
<dbReference type="Proteomes" id="UP001216139">
    <property type="component" value="Chromosome"/>
</dbReference>